<keyword evidence="2" id="KW-0677">Repeat</keyword>
<dbReference type="RefSeq" id="XP_013903258.1">
    <property type="nucleotide sequence ID" value="XM_014047804.1"/>
</dbReference>
<dbReference type="AlphaFoldDB" id="A0A0D2LBW8"/>
<dbReference type="SUPFAM" id="SSF50978">
    <property type="entry name" value="WD40 repeat-like"/>
    <property type="match status" value="1"/>
</dbReference>
<sequence>MVDAQSQPQILEHLNKSLTVTIHSTRWIPGTARFVAVGTYARSTGCIQVYELAGPELKLVQEVEKRDGFKCATFGAAAPASQQLATGSFKGRLQVWDLGAPAAPVFDAQAHASIINAVDGFGGRTRGCGPPEIATGGRDGCVRVWDVRQPDAPVAAFEPADSGGARDCWAVALGNSHDDEERCLLAGYDNGDVKMFDLRTNTVRWEANVKNGVCGLQFDRADIKMNKFVAACLESQLHVYDARTQHPREASAGDARSGSLGFAGMTEKLARGTTVWGAAHLPQNRDVFMAHSGDGEVALYRYRYPDQRKVKDQDGKEMGVVGKLERLCHKPLSSQPVNSFDWSPDRQGLFVCSAFDQCVRVGVVTKLDKL</sequence>
<feature type="repeat" description="WD" evidence="3">
    <location>
        <begin position="133"/>
        <end position="155"/>
    </location>
</feature>
<dbReference type="EMBL" id="KK100700">
    <property type="protein sequence ID" value="KIZ04239.1"/>
    <property type="molecule type" value="Genomic_DNA"/>
</dbReference>
<dbReference type="Proteomes" id="UP000054498">
    <property type="component" value="Unassembled WGS sequence"/>
</dbReference>
<evidence type="ECO:0000256" key="2">
    <source>
        <dbReference type="ARBA" id="ARBA00022737"/>
    </source>
</evidence>
<evidence type="ECO:0000313" key="5">
    <source>
        <dbReference type="Proteomes" id="UP000054498"/>
    </source>
</evidence>
<dbReference type="InterPro" id="IPR015943">
    <property type="entry name" value="WD40/YVTN_repeat-like_dom_sf"/>
</dbReference>
<dbReference type="GeneID" id="25736597"/>
<proteinExistence type="predicted"/>
<reference evidence="4 5" key="1">
    <citation type="journal article" date="2013" name="BMC Genomics">
        <title>Reconstruction of the lipid metabolism for the microalga Monoraphidium neglectum from its genome sequence reveals characteristics suitable for biofuel production.</title>
        <authorList>
            <person name="Bogen C."/>
            <person name="Al-Dilaimi A."/>
            <person name="Albersmeier A."/>
            <person name="Wichmann J."/>
            <person name="Grundmann M."/>
            <person name="Rupp O."/>
            <person name="Lauersen K.J."/>
            <person name="Blifernez-Klassen O."/>
            <person name="Kalinowski J."/>
            <person name="Goesmann A."/>
            <person name="Mussgnug J.H."/>
            <person name="Kruse O."/>
        </authorList>
    </citation>
    <scope>NUCLEOTIDE SEQUENCE [LARGE SCALE GENOMIC DNA]</scope>
    <source>
        <strain evidence="4 5">SAG 48.87</strain>
    </source>
</reference>
<dbReference type="InterPro" id="IPR036322">
    <property type="entry name" value="WD40_repeat_dom_sf"/>
</dbReference>
<dbReference type="STRING" id="145388.A0A0D2LBW8"/>
<dbReference type="SMART" id="SM00320">
    <property type="entry name" value="WD40"/>
    <property type="match status" value="5"/>
</dbReference>
<keyword evidence="1 3" id="KW-0853">WD repeat</keyword>
<protein>
    <submittedName>
        <fullName evidence="4">WD repeat-containing protein 92</fullName>
    </submittedName>
</protein>
<dbReference type="InterPro" id="IPR001680">
    <property type="entry name" value="WD40_rpt"/>
</dbReference>
<organism evidence="4 5">
    <name type="scientific">Monoraphidium neglectum</name>
    <dbReference type="NCBI Taxonomy" id="145388"/>
    <lineage>
        <taxon>Eukaryota</taxon>
        <taxon>Viridiplantae</taxon>
        <taxon>Chlorophyta</taxon>
        <taxon>core chlorophytes</taxon>
        <taxon>Chlorophyceae</taxon>
        <taxon>CS clade</taxon>
        <taxon>Sphaeropleales</taxon>
        <taxon>Selenastraceae</taxon>
        <taxon>Monoraphidium</taxon>
    </lineage>
</organism>
<name>A0A0D2LBW8_9CHLO</name>
<gene>
    <name evidence="4" type="ORF">MNEG_3719</name>
</gene>
<dbReference type="OrthoDB" id="10248252at2759"/>
<dbReference type="KEGG" id="mng:MNEG_3719"/>
<evidence type="ECO:0000313" key="4">
    <source>
        <dbReference type="EMBL" id="KIZ04239.1"/>
    </source>
</evidence>
<dbReference type="PROSITE" id="PS50082">
    <property type="entry name" value="WD_REPEATS_2"/>
    <property type="match status" value="1"/>
</dbReference>
<keyword evidence="5" id="KW-1185">Reference proteome</keyword>
<dbReference type="PANTHER" id="PTHR10971">
    <property type="entry name" value="MRNA EXPORT FACTOR AND BUB3"/>
    <property type="match status" value="1"/>
</dbReference>
<evidence type="ECO:0000256" key="1">
    <source>
        <dbReference type="ARBA" id="ARBA00022574"/>
    </source>
</evidence>
<accession>A0A0D2LBW8</accession>
<dbReference type="Pfam" id="PF00400">
    <property type="entry name" value="WD40"/>
    <property type="match status" value="2"/>
</dbReference>
<dbReference type="Gene3D" id="2.130.10.10">
    <property type="entry name" value="YVTN repeat-like/Quinoprotein amine dehydrogenase"/>
    <property type="match status" value="1"/>
</dbReference>
<evidence type="ECO:0000256" key="3">
    <source>
        <dbReference type="PROSITE-ProRule" id="PRU00221"/>
    </source>
</evidence>